<comment type="caution">
    <text evidence="2">The sequence shown here is derived from an EMBL/GenBank/DDBJ whole genome shotgun (WGS) entry which is preliminary data.</text>
</comment>
<name>A0A3A8EQR1_9GAMM</name>
<accession>A0A3A8EQR1</accession>
<dbReference type="EMBL" id="RAXT01000087">
    <property type="protein sequence ID" value="RKG33090.1"/>
    <property type="molecule type" value="Genomic_DNA"/>
</dbReference>
<sequence>MKTILAQIHAFDSAFLSVSEIFAQEKEISHEIYARCAFGDVSLADSQILRNMLEGVTKNKLQAFEKSLVQPKKHNDESIAEIFVQKIAIPAKNTAVSGLETPFYNMGVADTQQASESQAFPRHLDNYKLISTPKGVLPVLRCTPIENNVVGLDWVTFSFCVSTFGDKYYNLDSDQVDLGVGDAIETWLDQLLFEIFGFGISEKRKRGIRFDKYGYELQDNLGMVLYGNNNKRIRVQINGSGCALARKGWNEQLYKFLKSQAKNPKLNRVDIAFDDFESEWVSVQGCDDWDTQGLFFTGGRNPEINHLGDWKRINGKGLTMTVGNRESSKFLRCYERGKKEGDSLSLWTRLELELKSSDRYLPLDVLLSPSTYFKGAYPALEALCNQLHDFTAPEKCELIEKQANINVDKALEIVKTQFGKYIRQFRKFINDADLLTLISSDKDEMPKRLQFSHAAVMQALRINQPIINTQLDEQFPLLVGVPYLNETSYKDFIHAI</sequence>
<dbReference type="OrthoDB" id="9809126at2"/>
<feature type="domain" description="Replication initiation protein-like C-terminal" evidence="1">
    <location>
        <begin position="265"/>
        <end position="430"/>
    </location>
</feature>
<gene>
    <name evidence="2" type="ORF">D7V20_18055</name>
</gene>
<organism evidence="2 3">
    <name type="scientific">Acinetobacter rongchengensis</name>
    <dbReference type="NCBI Taxonomy" id="2419601"/>
    <lineage>
        <taxon>Bacteria</taxon>
        <taxon>Pseudomonadati</taxon>
        <taxon>Pseudomonadota</taxon>
        <taxon>Gammaproteobacteria</taxon>
        <taxon>Moraxellales</taxon>
        <taxon>Moraxellaceae</taxon>
        <taxon>Acinetobacter</taxon>
    </lineage>
</organism>
<keyword evidence="3" id="KW-1185">Reference proteome</keyword>
<evidence type="ECO:0000259" key="1">
    <source>
        <dbReference type="Pfam" id="PF02486"/>
    </source>
</evidence>
<reference evidence="2 3" key="1">
    <citation type="submission" date="2018-09" db="EMBL/GenBank/DDBJ databases">
        <title>The draft genome of Acinetobacter spp. strains.</title>
        <authorList>
            <person name="Qin J."/>
            <person name="Feng Y."/>
            <person name="Zong Z."/>
        </authorList>
    </citation>
    <scope>NUCLEOTIDE SEQUENCE [LARGE SCALE GENOMIC DNA]</scope>
    <source>
        <strain evidence="2 3">WCHAc060115</strain>
    </source>
</reference>
<proteinExistence type="predicted"/>
<dbReference type="Proteomes" id="UP000280405">
    <property type="component" value="Unassembled WGS sequence"/>
</dbReference>
<dbReference type="AlphaFoldDB" id="A0A3A8EQR1"/>
<dbReference type="Pfam" id="PF02486">
    <property type="entry name" value="Rep_trans"/>
    <property type="match status" value="1"/>
</dbReference>
<dbReference type="InterPro" id="IPR003491">
    <property type="entry name" value="REP-like_C"/>
</dbReference>
<protein>
    <submittedName>
        <fullName evidence="2">Replication protein</fullName>
    </submittedName>
</protein>
<dbReference type="RefSeq" id="WP_120385305.1">
    <property type="nucleotide sequence ID" value="NZ_RAXT01000087.1"/>
</dbReference>
<evidence type="ECO:0000313" key="3">
    <source>
        <dbReference type="Proteomes" id="UP000280405"/>
    </source>
</evidence>
<evidence type="ECO:0000313" key="2">
    <source>
        <dbReference type="EMBL" id="RKG33090.1"/>
    </source>
</evidence>